<protein>
    <recommendedName>
        <fullName evidence="1">DUF7793 domain-containing protein</fullName>
    </recommendedName>
</protein>
<evidence type="ECO:0000259" key="1">
    <source>
        <dbReference type="Pfam" id="PF25056"/>
    </source>
</evidence>
<name>A0A481YWR6_9VIRU</name>
<feature type="domain" description="DUF7793" evidence="1">
    <location>
        <begin position="39"/>
        <end position="124"/>
    </location>
</feature>
<organism evidence="2">
    <name type="scientific">Marseillevirus LCMAC201</name>
    <dbReference type="NCBI Taxonomy" id="2506605"/>
    <lineage>
        <taxon>Viruses</taxon>
        <taxon>Varidnaviria</taxon>
        <taxon>Bamfordvirae</taxon>
        <taxon>Nucleocytoviricota</taxon>
        <taxon>Megaviricetes</taxon>
        <taxon>Pimascovirales</taxon>
        <taxon>Pimascovirales incertae sedis</taxon>
        <taxon>Marseilleviridae</taxon>
    </lineage>
</organism>
<reference evidence="2" key="1">
    <citation type="journal article" date="2019" name="MBio">
        <title>Virus Genomes from Deep Sea Sediments Expand the Ocean Megavirome and Support Independent Origins of Viral Gigantism.</title>
        <authorList>
            <person name="Backstrom D."/>
            <person name="Yutin N."/>
            <person name="Jorgensen S.L."/>
            <person name="Dharamshi J."/>
            <person name="Homa F."/>
            <person name="Zaremba-Niedwiedzka K."/>
            <person name="Spang A."/>
            <person name="Wolf Y.I."/>
            <person name="Koonin E.V."/>
            <person name="Ettema T.J."/>
        </authorList>
    </citation>
    <scope>NUCLEOTIDE SEQUENCE</scope>
</reference>
<sequence>MPLVCKVCSQKPELMLLIYGHDVLSRQDIDTFSTFFNTHLHGNTPFKVFFDLRKVDMVSTSVLKSIAKSMILFETLAQGKIIATSVLVSGIIIEHTLNLLFKFKEPTTPTKITTNLDDACAFLND</sequence>
<dbReference type="Pfam" id="PF25056">
    <property type="entry name" value="DUF7793"/>
    <property type="match status" value="1"/>
</dbReference>
<evidence type="ECO:0000313" key="2">
    <source>
        <dbReference type="EMBL" id="QBK87662.1"/>
    </source>
</evidence>
<accession>A0A481YWR6</accession>
<dbReference type="InterPro" id="IPR056695">
    <property type="entry name" value="DUF7793"/>
</dbReference>
<proteinExistence type="predicted"/>
<gene>
    <name evidence="2" type="ORF">LCMAC201_05750</name>
</gene>
<dbReference type="EMBL" id="MK500368">
    <property type="protein sequence ID" value="QBK87662.1"/>
    <property type="molecule type" value="Genomic_DNA"/>
</dbReference>